<reference evidence="1 2" key="1">
    <citation type="journal article" date="2024" name="BMC Genomics">
        <title>De novo assembly and annotation of Popillia japonica's genome with initial clues to its potential as an invasive pest.</title>
        <authorList>
            <person name="Cucini C."/>
            <person name="Boschi S."/>
            <person name="Funari R."/>
            <person name="Cardaioli E."/>
            <person name="Iannotti N."/>
            <person name="Marturano G."/>
            <person name="Paoli F."/>
            <person name="Bruttini M."/>
            <person name="Carapelli A."/>
            <person name="Frati F."/>
            <person name="Nardi F."/>
        </authorList>
    </citation>
    <scope>NUCLEOTIDE SEQUENCE [LARGE SCALE GENOMIC DNA]</scope>
    <source>
        <strain evidence="1">DMR45628</strain>
    </source>
</reference>
<comment type="caution">
    <text evidence="1">The sequence shown here is derived from an EMBL/GenBank/DDBJ whole genome shotgun (WGS) entry which is preliminary data.</text>
</comment>
<dbReference type="Proteomes" id="UP001458880">
    <property type="component" value="Unassembled WGS sequence"/>
</dbReference>
<evidence type="ECO:0000313" key="1">
    <source>
        <dbReference type="EMBL" id="KAK9708479.1"/>
    </source>
</evidence>
<sequence length="108" mass="12218">MKNRGSLLSLDITSILSTTKDVKKELDEVHGQLEFGWRQQAVRMPHCHLVLSLDITSILSTTKDVKKELDEVHGQLEFGWFTETTGSKDATLPPCIEEDQKSSQMFVN</sequence>
<gene>
    <name evidence="1" type="ORF">QE152_g27170</name>
</gene>
<dbReference type="EMBL" id="JASPKY010000328">
    <property type="protein sequence ID" value="KAK9708479.1"/>
    <property type="molecule type" value="Genomic_DNA"/>
</dbReference>
<organism evidence="1 2">
    <name type="scientific">Popillia japonica</name>
    <name type="common">Japanese beetle</name>
    <dbReference type="NCBI Taxonomy" id="7064"/>
    <lineage>
        <taxon>Eukaryota</taxon>
        <taxon>Metazoa</taxon>
        <taxon>Ecdysozoa</taxon>
        <taxon>Arthropoda</taxon>
        <taxon>Hexapoda</taxon>
        <taxon>Insecta</taxon>
        <taxon>Pterygota</taxon>
        <taxon>Neoptera</taxon>
        <taxon>Endopterygota</taxon>
        <taxon>Coleoptera</taxon>
        <taxon>Polyphaga</taxon>
        <taxon>Scarabaeiformia</taxon>
        <taxon>Scarabaeidae</taxon>
        <taxon>Rutelinae</taxon>
        <taxon>Popillia</taxon>
    </lineage>
</organism>
<evidence type="ECO:0000313" key="2">
    <source>
        <dbReference type="Proteomes" id="UP001458880"/>
    </source>
</evidence>
<proteinExistence type="predicted"/>
<accession>A0AAW1JW51</accession>
<name>A0AAW1JW51_POPJA</name>
<dbReference type="AlphaFoldDB" id="A0AAW1JW51"/>
<protein>
    <submittedName>
        <fullName evidence="1">Uncharacterized protein</fullName>
    </submittedName>
</protein>
<keyword evidence="2" id="KW-1185">Reference proteome</keyword>